<gene>
    <name evidence="2" type="ORF">BJ508DRAFT_327809</name>
</gene>
<organism evidence="2 3">
    <name type="scientific">Ascobolus immersus RN42</name>
    <dbReference type="NCBI Taxonomy" id="1160509"/>
    <lineage>
        <taxon>Eukaryota</taxon>
        <taxon>Fungi</taxon>
        <taxon>Dikarya</taxon>
        <taxon>Ascomycota</taxon>
        <taxon>Pezizomycotina</taxon>
        <taxon>Pezizomycetes</taxon>
        <taxon>Pezizales</taxon>
        <taxon>Ascobolaceae</taxon>
        <taxon>Ascobolus</taxon>
    </lineage>
</organism>
<sequence length="265" mass="30995">MELMNDQEQPQGVLPLTEAHTPHLSSSPEYRQVPKPTIPKVPYVSPRTIGRITLIISKALSDLLNSHFPKSSNPTRLRDALLSESLIVHCELARLNSPDSEREWQPWDPRLYRGYSREYVRCLRSLRRQAPMTNKLLDSLKREFGWRFKWEWLESLTSWVLLYSDDLTFDAFITTTAEVAMWPTLFDGWAARQVHDAAKGRISEEELNSYRKRMERTAREMKNIVAVLGPRIDLERGENYVRSLIPMFFDDECRPWVELLGFGTR</sequence>
<evidence type="ECO:0000313" key="2">
    <source>
        <dbReference type="EMBL" id="RPA79952.1"/>
    </source>
</evidence>
<proteinExistence type="predicted"/>
<feature type="region of interest" description="Disordered" evidence="1">
    <location>
        <begin position="18"/>
        <end position="38"/>
    </location>
</feature>
<evidence type="ECO:0000256" key="1">
    <source>
        <dbReference type="SAM" id="MobiDB-lite"/>
    </source>
</evidence>
<keyword evidence="3" id="KW-1185">Reference proteome</keyword>
<name>A0A3N4I1H0_ASCIM</name>
<protein>
    <submittedName>
        <fullName evidence="2">Uncharacterized protein</fullName>
    </submittedName>
</protein>
<dbReference type="EMBL" id="ML119693">
    <property type="protein sequence ID" value="RPA79952.1"/>
    <property type="molecule type" value="Genomic_DNA"/>
</dbReference>
<evidence type="ECO:0000313" key="3">
    <source>
        <dbReference type="Proteomes" id="UP000275078"/>
    </source>
</evidence>
<accession>A0A3N4I1H0</accession>
<dbReference type="Proteomes" id="UP000275078">
    <property type="component" value="Unassembled WGS sequence"/>
</dbReference>
<dbReference type="AlphaFoldDB" id="A0A3N4I1H0"/>
<reference evidence="2 3" key="1">
    <citation type="journal article" date="2018" name="Nat. Ecol. Evol.">
        <title>Pezizomycetes genomes reveal the molecular basis of ectomycorrhizal truffle lifestyle.</title>
        <authorList>
            <person name="Murat C."/>
            <person name="Payen T."/>
            <person name="Noel B."/>
            <person name="Kuo A."/>
            <person name="Morin E."/>
            <person name="Chen J."/>
            <person name="Kohler A."/>
            <person name="Krizsan K."/>
            <person name="Balestrini R."/>
            <person name="Da Silva C."/>
            <person name="Montanini B."/>
            <person name="Hainaut M."/>
            <person name="Levati E."/>
            <person name="Barry K.W."/>
            <person name="Belfiori B."/>
            <person name="Cichocki N."/>
            <person name="Clum A."/>
            <person name="Dockter R.B."/>
            <person name="Fauchery L."/>
            <person name="Guy J."/>
            <person name="Iotti M."/>
            <person name="Le Tacon F."/>
            <person name="Lindquist E.A."/>
            <person name="Lipzen A."/>
            <person name="Malagnac F."/>
            <person name="Mello A."/>
            <person name="Molinier V."/>
            <person name="Miyauchi S."/>
            <person name="Poulain J."/>
            <person name="Riccioni C."/>
            <person name="Rubini A."/>
            <person name="Sitrit Y."/>
            <person name="Splivallo R."/>
            <person name="Traeger S."/>
            <person name="Wang M."/>
            <person name="Zifcakova L."/>
            <person name="Wipf D."/>
            <person name="Zambonelli A."/>
            <person name="Paolocci F."/>
            <person name="Nowrousian M."/>
            <person name="Ottonello S."/>
            <person name="Baldrian P."/>
            <person name="Spatafora J.W."/>
            <person name="Henrissat B."/>
            <person name="Nagy L.G."/>
            <person name="Aury J.M."/>
            <person name="Wincker P."/>
            <person name="Grigoriev I.V."/>
            <person name="Bonfante P."/>
            <person name="Martin F.M."/>
        </authorList>
    </citation>
    <scope>NUCLEOTIDE SEQUENCE [LARGE SCALE GENOMIC DNA]</scope>
    <source>
        <strain evidence="2 3">RN42</strain>
    </source>
</reference>